<feature type="domain" description="Cytochrome b5 heme-binding" evidence="9">
    <location>
        <begin position="4"/>
        <end position="79"/>
    </location>
</feature>
<protein>
    <recommendedName>
        <fullName evidence="9">Cytochrome b5 heme-binding domain-containing protein</fullName>
    </recommendedName>
</protein>
<dbReference type="InterPro" id="IPR018506">
    <property type="entry name" value="Cyt_B5_heme-BS"/>
</dbReference>
<dbReference type="InterPro" id="IPR006091">
    <property type="entry name" value="Acyl-CoA_Oxase/DH_mid-dom"/>
</dbReference>
<keyword evidence="7" id="KW-0560">Oxidoreductase</keyword>
<dbReference type="InterPro" id="IPR037069">
    <property type="entry name" value="AcylCoA_DH/ox_N_sf"/>
</dbReference>
<dbReference type="CDD" id="cd00567">
    <property type="entry name" value="ACAD"/>
    <property type="match status" value="1"/>
</dbReference>
<evidence type="ECO:0000313" key="11">
    <source>
        <dbReference type="Proteomes" id="UP001234581"/>
    </source>
</evidence>
<keyword evidence="11" id="KW-1185">Reference proteome</keyword>
<dbReference type="InterPro" id="IPR013786">
    <property type="entry name" value="AcylCoA_DH/ox_N"/>
</dbReference>
<dbReference type="GeneID" id="83208417"/>
<dbReference type="SUPFAM" id="SSF56645">
    <property type="entry name" value="Acyl-CoA dehydrogenase NM domain-like"/>
    <property type="match status" value="1"/>
</dbReference>
<dbReference type="Pfam" id="PF00173">
    <property type="entry name" value="Cyt-b5"/>
    <property type="match status" value="1"/>
</dbReference>
<comment type="caution">
    <text evidence="10">The sequence shown here is derived from an EMBL/GenBank/DDBJ whole genome shotgun (WGS) entry which is preliminary data.</text>
</comment>
<dbReference type="Gene3D" id="2.40.110.10">
    <property type="entry name" value="Butyryl-CoA Dehydrogenase, subunit A, domain 2"/>
    <property type="match status" value="1"/>
</dbReference>
<organism evidence="10 11">
    <name type="scientific">Lichtheimia ornata</name>
    <dbReference type="NCBI Taxonomy" id="688661"/>
    <lineage>
        <taxon>Eukaryota</taxon>
        <taxon>Fungi</taxon>
        <taxon>Fungi incertae sedis</taxon>
        <taxon>Mucoromycota</taxon>
        <taxon>Mucoromycotina</taxon>
        <taxon>Mucoromycetes</taxon>
        <taxon>Mucorales</taxon>
        <taxon>Lichtheimiaceae</taxon>
        <taxon>Lichtheimia</taxon>
    </lineage>
</organism>
<dbReference type="Gene3D" id="3.10.120.10">
    <property type="entry name" value="Cytochrome b5-like heme/steroid binding domain"/>
    <property type="match status" value="1"/>
</dbReference>
<dbReference type="Pfam" id="PF00441">
    <property type="entry name" value="Acyl-CoA_dh_1"/>
    <property type="match status" value="1"/>
</dbReference>
<dbReference type="RefSeq" id="XP_058347735.1">
    <property type="nucleotide sequence ID" value="XM_058481097.1"/>
</dbReference>
<name>A0AAD8DI97_9FUNG</name>
<evidence type="ECO:0000256" key="5">
    <source>
        <dbReference type="ARBA" id="ARBA00022723"/>
    </source>
</evidence>
<dbReference type="GO" id="GO:0005737">
    <property type="term" value="C:cytoplasm"/>
    <property type="evidence" value="ECO:0007669"/>
    <property type="project" value="TreeGrafter"/>
</dbReference>
<dbReference type="Gene3D" id="1.10.540.10">
    <property type="entry name" value="Acyl-CoA dehydrogenase/oxidase, N-terminal domain"/>
    <property type="match status" value="1"/>
</dbReference>
<dbReference type="Pfam" id="PF02771">
    <property type="entry name" value="Acyl-CoA_dh_N"/>
    <property type="match status" value="1"/>
</dbReference>
<evidence type="ECO:0000256" key="2">
    <source>
        <dbReference type="ARBA" id="ARBA00009347"/>
    </source>
</evidence>
<sequence>MPPLKQYTREQVRCHATENDIWIIIDTMVYNMSDFIDLHPGGAFPILEYAGKDATDAFYGLHRQEVLLKYARYQIGTIVNETPSIPLRQHGDISTVPYGEISAFMGYKSPYYNETHFRYQAALRKICDELKEEAQACDSAGDRPSDEFAKKLGSYHLLAAHIGPGPWLHGLTMPGNIRGEDFDYFHDMITHQEFARWSTPGLVAGLTGGMTISVPTVLHFGKPALKKELVPKMLSGEKRMALAITEPYVGSDVASIRTTVTKATDGYIVNGVKKWITNGRFADYFATAVRTEKGISMLLIPRCDGVETKPIKTSYSPSAGTAYVTFDNVKVPFENLLGVEDQGFRVVLYRITDHAAFDYYTKYTQNFNHERFMLISQSVAVARYATEECFKWANQRKVFNKRLIDQPVIRNKLARMIAGVESVQCWVENIAYQMCHMDYAEQADKLAGPIGLLKYQATRMMHHVSDDACQIFGGRALTRTGMGRYVEDLQRTYKFNAILGGSEEIMADLGVRQAIKKFPTDARL</sequence>
<dbReference type="SUPFAM" id="SSF55856">
    <property type="entry name" value="Cytochrome b5-like heme/steroid binding domain"/>
    <property type="match status" value="1"/>
</dbReference>
<dbReference type="InterPro" id="IPR009075">
    <property type="entry name" value="AcylCo_DH/oxidase_C"/>
</dbReference>
<accession>A0AAD8DI97</accession>
<reference evidence="10 11" key="1">
    <citation type="submission" date="2023-03" db="EMBL/GenBank/DDBJ databases">
        <title>Genome sequence of Lichtheimia ornata CBS 291.66.</title>
        <authorList>
            <person name="Mohabir J.T."/>
            <person name="Shea T.P."/>
            <person name="Kurbessoian T."/>
            <person name="Berby B."/>
            <person name="Fontaine J."/>
            <person name="Livny J."/>
            <person name="Gnirke A."/>
            <person name="Stajich J.E."/>
            <person name="Cuomo C.A."/>
        </authorList>
    </citation>
    <scope>NUCLEOTIDE SEQUENCE [LARGE SCALE GENOMIC DNA]</scope>
    <source>
        <strain evidence="10">CBS 291.66</strain>
    </source>
</reference>
<dbReference type="GO" id="GO:0003995">
    <property type="term" value="F:acyl-CoA dehydrogenase activity"/>
    <property type="evidence" value="ECO:0007669"/>
    <property type="project" value="TreeGrafter"/>
</dbReference>
<evidence type="ECO:0000256" key="8">
    <source>
        <dbReference type="ARBA" id="ARBA00023004"/>
    </source>
</evidence>
<keyword evidence="6" id="KW-0274">FAD</keyword>
<evidence type="ECO:0000256" key="6">
    <source>
        <dbReference type="ARBA" id="ARBA00022827"/>
    </source>
</evidence>
<dbReference type="SUPFAM" id="SSF47203">
    <property type="entry name" value="Acyl-CoA dehydrogenase C-terminal domain-like"/>
    <property type="match status" value="1"/>
</dbReference>
<dbReference type="PANTHER" id="PTHR48083">
    <property type="entry name" value="MEDIUM-CHAIN SPECIFIC ACYL-COA DEHYDROGENASE, MITOCHONDRIAL-RELATED"/>
    <property type="match status" value="1"/>
</dbReference>
<dbReference type="InterPro" id="IPR036400">
    <property type="entry name" value="Cyt_B5-like_heme/steroid_sf"/>
</dbReference>
<evidence type="ECO:0000313" key="10">
    <source>
        <dbReference type="EMBL" id="KAJ8662822.1"/>
    </source>
</evidence>
<dbReference type="PROSITE" id="PS50255">
    <property type="entry name" value="CYTOCHROME_B5_2"/>
    <property type="match status" value="1"/>
</dbReference>
<dbReference type="GO" id="GO:0033539">
    <property type="term" value="P:fatty acid beta-oxidation using acyl-CoA dehydrogenase"/>
    <property type="evidence" value="ECO:0007669"/>
    <property type="project" value="TreeGrafter"/>
</dbReference>
<comment type="cofactor">
    <cofactor evidence="1">
        <name>FAD</name>
        <dbReference type="ChEBI" id="CHEBI:57692"/>
    </cofactor>
</comment>
<evidence type="ECO:0000256" key="4">
    <source>
        <dbReference type="ARBA" id="ARBA00022630"/>
    </source>
</evidence>
<keyword evidence="4" id="KW-0285">Flavoprotein</keyword>
<dbReference type="Proteomes" id="UP001234581">
    <property type="component" value="Unassembled WGS sequence"/>
</dbReference>
<dbReference type="InterPro" id="IPR036250">
    <property type="entry name" value="AcylCo_DH-like_C"/>
</dbReference>
<keyword evidence="5" id="KW-0479">Metal-binding</keyword>
<dbReference type="SMART" id="SM01117">
    <property type="entry name" value="Cyt-b5"/>
    <property type="match status" value="1"/>
</dbReference>
<dbReference type="Gene3D" id="1.20.140.10">
    <property type="entry name" value="Butyryl-CoA Dehydrogenase, subunit A, domain 3"/>
    <property type="match status" value="1"/>
</dbReference>
<evidence type="ECO:0000256" key="1">
    <source>
        <dbReference type="ARBA" id="ARBA00001974"/>
    </source>
</evidence>
<dbReference type="PANTHER" id="PTHR48083:SF28">
    <property type="entry name" value="ACYL-COA DEHYDROGENASE FAMILY PROTEIN (AFU_ORTHOLOGUE AFUA_6G10880)-RELATED"/>
    <property type="match status" value="1"/>
</dbReference>
<proteinExistence type="inferred from homology"/>
<dbReference type="GO" id="GO:0020037">
    <property type="term" value="F:heme binding"/>
    <property type="evidence" value="ECO:0007669"/>
    <property type="project" value="InterPro"/>
</dbReference>
<keyword evidence="3" id="KW-0349">Heme</keyword>
<evidence type="ECO:0000256" key="3">
    <source>
        <dbReference type="ARBA" id="ARBA00022617"/>
    </source>
</evidence>
<dbReference type="InterPro" id="IPR050741">
    <property type="entry name" value="Acyl-CoA_dehydrogenase"/>
</dbReference>
<evidence type="ECO:0000259" key="9">
    <source>
        <dbReference type="PROSITE" id="PS50255"/>
    </source>
</evidence>
<keyword evidence="8" id="KW-0408">Iron</keyword>
<comment type="similarity">
    <text evidence="2">Belongs to the acyl-CoA dehydrogenase family.</text>
</comment>
<gene>
    <name evidence="10" type="ORF">O0I10_000998</name>
</gene>
<dbReference type="GO" id="GO:0050660">
    <property type="term" value="F:flavin adenine dinucleotide binding"/>
    <property type="evidence" value="ECO:0007669"/>
    <property type="project" value="InterPro"/>
</dbReference>
<dbReference type="PROSITE" id="PS00191">
    <property type="entry name" value="CYTOCHROME_B5_1"/>
    <property type="match status" value="1"/>
</dbReference>
<dbReference type="EMBL" id="JARTCD010000003">
    <property type="protein sequence ID" value="KAJ8662822.1"/>
    <property type="molecule type" value="Genomic_DNA"/>
</dbReference>
<dbReference type="InterPro" id="IPR001199">
    <property type="entry name" value="Cyt_B5-like_heme/steroid-bd"/>
</dbReference>
<dbReference type="InterPro" id="IPR009100">
    <property type="entry name" value="AcylCoA_DH/oxidase_NM_dom_sf"/>
</dbReference>
<dbReference type="Pfam" id="PF02770">
    <property type="entry name" value="Acyl-CoA_dh_M"/>
    <property type="match status" value="1"/>
</dbReference>
<evidence type="ECO:0000256" key="7">
    <source>
        <dbReference type="ARBA" id="ARBA00023002"/>
    </source>
</evidence>
<dbReference type="InterPro" id="IPR046373">
    <property type="entry name" value="Acyl-CoA_Oxase/DH_mid-dom_sf"/>
</dbReference>
<dbReference type="AlphaFoldDB" id="A0AAD8DI97"/>
<dbReference type="GO" id="GO:0046872">
    <property type="term" value="F:metal ion binding"/>
    <property type="evidence" value="ECO:0007669"/>
    <property type="project" value="UniProtKB-KW"/>
</dbReference>